<keyword evidence="1" id="KW-0547">Nucleotide-binding</keyword>
<proteinExistence type="predicted"/>
<evidence type="ECO:0000256" key="1">
    <source>
        <dbReference type="PIRSR" id="PIRSR038925-1"/>
    </source>
</evidence>
<dbReference type="PANTHER" id="PTHR13504:SF35">
    <property type="entry name" value="PROTEIN ADENYLYLTRANSFERASE SOFIC"/>
    <property type="match status" value="1"/>
</dbReference>
<keyword evidence="6" id="KW-1185">Reference proteome</keyword>
<dbReference type="SUPFAM" id="SSF140931">
    <property type="entry name" value="Fic-like"/>
    <property type="match status" value="1"/>
</dbReference>
<feature type="binding site" evidence="1">
    <location>
        <position position="67"/>
    </location>
    <ligand>
        <name>ATP</name>
        <dbReference type="ChEBI" id="CHEBI:30616"/>
    </ligand>
</feature>
<feature type="domain" description="Fido" evidence="4">
    <location>
        <begin position="115"/>
        <end position="257"/>
    </location>
</feature>
<sequence length="364" mass="41055">MWKPDLPYNELPFPPVDELETRSILRAAANARAALAGLDQAVKQIPNPEILISPLSLLEAQASSEIENIVTTTDDLFRDENLRSAAPDPAVKETLRYREALFAGLKEVRRRPLNTNIALEVSSHISGYNMEPRSLPGTFIGNPTTLEARYTPPEGKELIARKLGDWEKIVHIGDKLDPLVAMAVAHYQFEAIHPFTDSNGRTGRILNILMLIERRLLSEPVLYLSRYIIENKNEYYDRLLAVTRDGAWHEWLSFMLSAVHSTSEETLATIDRIQGLRRTIREQMRSNRGSSNADLLDLLLERPYCRIADVENACNVTRPTATKRLEELVAAGVLDDRRVGRDRLFVNVPLMKILRSPGSAAQAR</sequence>
<dbReference type="Gene3D" id="1.10.3290.10">
    <property type="entry name" value="Fido-like domain"/>
    <property type="match status" value="1"/>
</dbReference>
<dbReference type="PANTHER" id="PTHR13504">
    <property type="entry name" value="FIDO DOMAIN-CONTAINING PROTEIN DDB_G0283145"/>
    <property type="match status" value="1"/>
</dbReference>
<dbReference type="Gene3D" id="1.10.10.10">
    <property type="entry name" value="Winged helix-like DNA-binding domain superfamily/Winged helix DNA-binding domain"/>
    <property type="match status" value="1"/>
</dbReference>
<dbReference type="Pfam" id="PF21248">
    <property type="entry name" value="SoFic-like_C"/>
    <property type="match status" value="1"/>
</dbReference>
<dbReference type="InterPro" id="IPR036388">
    <property type="entry name" value="WH-like_DNA-bd_sf"/>
</dbReference>
<dbReference type="InterPro" id="IPR036597">
    <property type="entry name" value="Fido-like_dom_sf"/>
</dbReference>
<dbReference type="PROSITE" id="PS51459">
    <property type="entry name" value="FIDO"/>
    <property type="match status" value="1"/>
</dbReference>
<dbReference type="Pfam" id="PF02661">
    <property type="entry name" value="Fic"/>
    <property type="match status" value="1"/>
</dbReference>
<protein>
    <submittedName>
        <fullName evidence="5">Addiction module protein</fullName>
    </submittedName>
</protein>
<dbReference type="OrthoDB" id="9813719at2"/>
<feature type="binding site" evidence="3">
    <location>
        <begin position="235"/>
        <end position="236"/>
    </location>
    <ligand>
        <name>ATP</name>
        <dbReference type="ChEBI" id="CHEBI:30616"/>
    </ligand>
</feature>
<feature type="active site" evidence="2">
    <location>
        <position position="193"/>
    </location>
</feature>
<evidence type="ECO:0000313" key="5">
    <source>
        <dbReference type="EMBL" id="OAP85776.1"/>
    </source>
</evidence>
<evidence type="ECO:0000313" key="6">
    <source>
        <dbReference type="Proteomes" id="UP000078368"/>
    </source>
</evidence>
<accession>A0A179B231</accession>
<dbReference type="InterPro" id="IPR036390">
    <property type="entry name" value="WH_DNA-bd_sf"/>
</dbReference>
<comment type="caution">
    <text evidence="5">The sequence shown here is derived from an EMBL/GenBank/DDBJ whole genome shotgun (WGS) entry which is preliminary data.</text>
</comment>
<evidence type="ECO:0000259" key="4">
    <source>
        <dbReference type="PROSITE" id="PS51459"/>
    </source>
</evidence>
<feature type="binding site" evidence="1">
    <location>
        <position position="235"/>
    </location>
    <ligand>
        <name>ATP</name>
        <dbReference type="ChEBI" id="CHEBI:30616"/>
    </ligand>
</feature>
<dbReference type="Pfam" id="PF13784">
    <property type="entry name" value="Fic_N"/>
    <property type="match status" value="1"/>
</dbReference>
<organism evidence="5 6">
    <name type="scientific">Peptidiphaga gingivicola</name>
    <dbReference type="NCBI Taxonomy" id="2741497"/>
    <lineage>
        <taxon>Bacteria</taxon>
        <taxon>Bacillati</taxon>
        <taxon>Actinomycetota</taxon>
        <taxon>Actinomycetes</taxon>
        <taxon>Actinomycetales</taxon>
        <taxon>Actinomycetaceae</taxon>
        <taxon>Peptidiphaga</taxon>
    </lineage>
</organism>
<dbReference type="InterPro" id="IPR026287">
    <property type="entry name" value="SoFic-like"/>
</dbReference>
<feature type="binding site" evidence="1">
    <location>
        <position position="193"/>
    </location>
    <ligand>
        <name>ATP</name>
        <dbReference type="ChEBI" id="CHEBI:30616"/>
    </ligand>
</feature>
<dbReference type="SUPFAM" id="SSF46785">
    <property type="entry name" value="Winged helix' DNA-binding domain"/>
    <property type="match status" value="1"/>
</dbReference>
<dbReference type="InterPro" id="IPR003812">
    <property type="entry name" value="Fido"/>
</dbReference>
<feature type="binding site" evidence="3">
    <location>
        <begin position="197"/>
        <end position="204"/>
    </location>
    <ligand>
        <name>ATP</name>
        <dbReference type="ChEBI" id="CHEBI:30616"/>
    </ligand>
</feature>
<dbReference type="InterPro" id="IPR048770">
    <property type="entry name" value="SoFic-like_C"/>
</dbReference>
<dbReference type="InterPro" id="IPR040198">
    <property type="entry name" value="Fido_containing"/>
</dbReference>
<evidence type="ECO:0000256" key="2">
    <source>
        <dbReference type="PIRSR" id="PIRSR640198-1"/>
    </source>
</evidence>
<dbReference type="STRING" id="1823756.A4H34_00850"/>
<gene>
    <name evidence="5" type="ORF">A4H34_00850</name>
</gene>
<dbReference type="EMBL" id="LVZK01000001">
    <property type="protein sequence ID" value="OAP85776.1"/>
    <property type="molecule type" value="Genomic_DNA"/>
</dbReference>
<dbReference type="AlphaFoldDB" id="A0A179B231"/>
<dbReference type="PIRSF" id="PIRSF038925">
    <property type="entry name" value="AMP-prot_trans"/>
    <property type="match status" value="1"/>
</dbReference>
<keyword evidence="1" id="KW-0067">ATP-binding</keyword>
<dbReference type="InterPro" id="IPR025758">
    <property type="entry name" value="Fic/DOC_N"/>
</dbReference>
<dbReference type="GO" id="GO:0005524">
    <property type="term" value="F:ATP binding"/>
    <property type="evidence" value="ECO:0007669"/>
    <property type="project" value="UniProtKB-KW"/>
</dbReference>
<dbReference type="Proteomes" id="UP000078368">
    <property type="component" value="Unassembled WGS sequence"/>
</dbReference>
<reference evidence="5 6" key="1">
    <citation type="submission" date="2016-04" db="EMBL/GenBank/DDBJ databases">
        <title>Peptidophaga gingivicola gen. nov., sp. nov., isolated from human subgingival plaque.</title>
        <authorList>
            <person name="Beall C.J."/>
            <person name="Mokrzan E.M."/>
            <person name="Griffen A.L."/>
            <person name="Leys E.J."/>
        </authorList>
    </citation>
    <scope>NUCLEOTIDE SEQUENCE [LARGE SCALE GENOMIC DNA]</scope>
    <source>
        <strain evidence="5 6">BA112</strain>
    </source>
</reference>
<evidence type="ECO:0000256" key="3">
    <source>
        <dbReference type="PIRSR" id="PIRSR640198-2"/>
    </source>
</evidence>
<name>A0A179B231_9ACTO</name>
<dbReference type="RefSeq" id="WP_064230751.1">
    <property type="nucleotide sequence ID" value="NZ_LVZK01000001.1"/>
</dbReference>